<name>A0AAX6MU36_9PEZI</name>
<feature type="domain" description="CFEM" evidence="18">
    <location>
        <begin position="1"/>
        <end position="114"/>
    </location>
</feature>
<dbReference type="PROSITE" id="PS52012">
    <property type="entry name" value="CFEM"/>
    <property type="match status" value="1"/>
</dbReference>
<keyword evidence="10" id="KW-0408">Iron</keyword>
<keyword evidence="4" id="KW-1003">Cell membrane</keyword>
<evidence type="ECO:0000313" key="19">
    <source>
        <dbReference type="EMBL" id="KAK6955691.1"/>
    </source>
</evidence>
<dbReference type="Proteomes" id="UP001369815">
    <property type="component" value="Unassembled WGS sequence"/>
</dbReference>
<dbReference type="GO" id="GO:0005886">
    <property type="term" value="C:plasma membrane"/>
    <property type="evidence" value="ECO:0007669"/>
    <property type="project" value="UniProtKB-SubCell"/>
</dbReference>
<dbReference type="PANTHER" id="PTHR37928">
    <property type="entry name" value="CFEM DOMAIN PROTEIN (AFU_ORTHOLOGUE AFUA_6G14090)"/>
    <property type="match status" value="1"/>
</dbReference>
<evidence type="ECO:0000256" key="10">
    <source>
        <dbReference type="ARBA" id="ARBA00023004"/>
    </source>
</evidence>
<evidence type="ECO:0000256" key="15">
    <source>
        <dbReference type="PROSITE-ProRule" id="PRU01356"/>
    </source>
</evidence>
<dbReference type="PANTHER" id="PTHR37928:SF1">
    <property type="entry name" value="CFEM DOMAIN PROTEIN (AFU_ORTHOLOGUE AFUA_6G14090)"/>
    <property type="match status" value="1"/>
</dbReference>
<keyword evidence="20" id="KW-1185">Reference proteome</keyword>
<dbReference type="SMART" id="SM00747">
    <property type="entry name" value="CFEM"/>
    <property type="match status" value="1"/>
</dbReference>
<comment type="subcellular location">
    <subcellularLocation>
        <location evidence="1">Cell membrane</location>
        <topology evidence="1">Lipid-anchor</topology>
        <topology evidence="1">GPI-anchor</topology>
    </subcellularLocation>
    <subcellularLocation>
        <location evidence="2">Secreted</location>
    </subcellularLocation>
</comment>
<evidence type="ECO:0000256" key="1">
    <source>
        <dbReference type="ARBA" id="ARBA00004609"/>
    </source>
</evidence>
<gene>
    <name evidence="19" type="ORF">Daesc_003334</name>
</gene>
<protein>
    <recommendedName>
        <fullName evidence="18">CFEM domain-containing protein</fullName>
    </recommendedName>
</protein>
<evidence type="ECO:0000256" key="14">
    <source>
        <dbReference type="ARBA" id="ARBA00023288"/>
    </source>
</evidence>
<dbReference type="Pfam" id="PF05730">
    <property type="entry name" value="CFEM"/>
    <property type="match status" value="1"/>
</dbReference>
<keyword evidence="12 15" id="KW-1015">Disulfide bond</keyword>
<dbReference type="InterPro" id="IPR008427">
    <property type="entry name" value="Extracellular_membr_CFEM_dom"/>
</dbReference>
<feature type="region of interest" description="Disordered" evidence="16">
    <location>
        <begin position="122"/>
        <end position="168"/>
    </location>
</feature>
<comment type="caution">
    <text evidence="19">The sequence shown here is derived from an EMBL/GenBank/DDBJ whole genome shotgun (WGS) entry which is preliminary data.</text>
</comment>
<feature type="region of interest" description="Disordered" evidence="16">
    <location>
        <begin position="259"/>
        <end position="306"/>
    </location>
</feature>
<dbReference type="InterPro" id="IPR051735">
    <property type="entry name" value="CFEM_domain"/>
</dbReference>
<accession>A0AAX6MU36</accession>
<feature type="chain" id="PRO_5043668604" description="CFEM domain-containing protein" evidence="17">
    <location>
        <begin position="20"/>
        <end position="324"/>
    </location>
</feature>
<feature type="signal peptide" evidence="17">
    <location>
        <begin position="1"/>
        <end position="19"/>
    </location>
</feature>
<dbReference type="EMBL" id="JBANMG010000003">
    <property type="protein sequence ID" value="KAK6955691.1"/>
    <property type="molecule type" value="Genomic_DNA"/>
</dbReference>
<evidence type="ECO:0000256" key="9">
    <source>
        <dbReference type="ARBA" id="ARBA00022729"/>
    </source>
</evidence>
<feature type="compositionally biased region" description="Polar residues" evidence="16">
    <location>
        <begin position="259"/>
        <end position="273"/>
    </location>
</feature>
<feature type="disulfide bond" evidence="15">
    <location>
        <begin position="46"/>
        <end position="53"/>
    </location>
</feature>
<dbReference type="GO" id="GO:0098552">
    <property type="term" value="C:side of membrane"/>
    <property type="evidence" value="ECO:0007669"/>
    <property type="project" value="UniProtKB-KW"/>
</dbReference>
<organism evidence="19 20">
    <name type="scientific">Daldinia eschscholtzii</name>
    <dbReference type="NCBI Taxonomy" id="292717"/>
    <lineage>
        <taxon>Eukaryota</taxon>
        <taxon>Fungi</taxon>
        <taxon>Dikarya</taxon>
        <taxon>Ascomycota</taxon>
        <taxon>Pezizomycotina</taxon>
        <taxon>Sordariomycetes</taxon>
        <taxon>Xylariomycetidae</taxon>
        <taxon>Xylariales</taxon>
        <taxon>Hypoxylaceae</taxon>
        <taxon>Daldinia</taxon>
    </lineage>
</organism>
<evidence type="ECO:0000256" key="5">
    <source>
        <dbReference type="ARBA" id="ARBA00022525"/>
    </source>
</evidence>
<reference evidence="19 20" key="1">
    <citation type="journal article" date="2024" name="Front Chem Biol">
        <title>Unveiling the potential of Daldinia eschscholtzii MFLUCC 19-0629 through bioactivity and bioinformatics studies for enhanced sustainable agriculture production.</title>
        <authorList>
            <person name="Brooks S."/>
            <person name="Weaver J.A."/>
            <person name="Klomchit A."/>
            <person name="Alharthi S.A."/>
            <person name="Onlamun T."/>
            <person name="Nurani R."/>
            <person name="Vong T.K."/>
            <person name="Alberti F."/>
            <person name="Greco C."/>
        </authorList>
    </citation>
    <scope>NUCLEOTIDE SEQUENCE [LARGE SCALE GENOMIC DNA]</scope>
    <source>
        <strain evidence="19">MFLUCC 19-0629</strain>
    </source>
</reference>
<feature type="compositionally biased region" description="Low complexity" evidence="16">
    <location>
        <begin position="274"/>
        <end position="306"/>
    </location>
</feature>
<keyword evidence="13" id="KW-0325">Glycoprotein</keyword>
<evidence type="ECO:0000256" key="4">
    <source>
        <dbReference type="ARBA" id="ARBA00022475"/>
    </source>
</evidence>
<feature type="compositionally biased region" description="Low complexity" evidence="16">
    <location>
        <begin position="140"/>
        <end position="168"/>
    </location>
</feature>
<evidence type="ECO:0000256" key="11">
    <source>
        <dbReference type="ARBA" id="ARBA00023136"/>
    </source>
</evidence>
<evidence type="ECO:0000256" key="13">
    <source>
        <dbReference type="ARBA" id="ARBA00023180"/>
    </source>
</evidence>
<keyword evidence="6" id="KW-0349">Heme</keyword>
<evidence type="ECO:0000256" key="8">
    <source>
        <dbReference type="ARBA" id="ARBA00022723"/>
    </source>
</evidence>
<comment type="similarity">
    <text evidence="3">Belongs to the RBT5 family.</text>
</comment>
<dbReference type="GO" id="GO:0046872">
    <property type="term" value="F:metal ion binding"/>
    <property type="evidence" value="ECO:0007669"/>
    <property type="project" value="UniProtKB-KW"/>
</dbReference>
<keyword evidence="5" id="KW-0964">Secreted</keyword>
<dbReference type="GO" id="GO:0005576">
    <property type="term" value="C:extracellular region"/>
    <property type="evidence" value="ECO:0007669"/>
    <property type="project" value="UniProtKB-SubCell"/>
</dbReference>
<evidence type="ECO:0000256" key="12">
    <source>
        <dbReference type="ARBA" id="ARBA00023157"/>
    </source>
</evidence>
<keyword evidence="8" id="KW-0479">Metal-binding</keyword>
<evidence type="ECO:0000256" key="16">
    <source>
        <dbReference type="SAM" id="MobiDB-lite"/>
    </source>
</evidence>
<sequence length="324" mass="31480">MKASAILVGASAAVVTAQGSGFPQGFPDCGVTCITNMLSQASQLGCSDITPSCLCTKQNFIYGVRDCATESCPDQSVAQQVIQYGSQYCASVGVAVSGIPSATGENPSASTTVVATASPTVNPSVGPYQSVDDLNTVTNGKWKSSQGSASSASESSASGGSSTQGSNSKSFTFTTITGSYGNVYVSMITASESASGTGVVVPITTETVSTTISGSNGPVTSAVTSTVFSTSGASASGSVTSGTESGSVTTGVIESSVTSNGSTLVTSITTTGPASSQTSEGNSESSTSAGNESAPPSSTSNPAAQRTAAPAGLIAAAGLAALML</sequence>
<comment type="caution">
    <text evidence="15">Lacks conserved residue(s) required for the propagation of feature annotation.</text>
</comment>
<evidence type="ECO:0000256" key="6">
    <source>
        <dbReference type="ARBA" id="ARBA00022617"/>
    </source>
</evidence>
<evidence type="ECO:0000256" key="3">
    <source>
        <dbReference type="ARBA" id="ARBA00010031"/>
    </source>
</evidence>
<keyword evidence="14" id="KW-0449">Lipoprotein</keyword>
<evidence type="ECO:0000256" key="17">
    <source>
        <dbReference type="SAM" id="SignalP"/>
    </source>
</evidence>
<keyword evidence="7" id="KW-0336">GPI-anchor</keyword>
<keyword evidence="11" id="KW-0472">Membrane</keyword>
<dbReference type="AlphaFoldDB" id="A0AAX6MU36"/>
<keyword evidence="9 17" id="KW-0732">Signal</keyword>
<evidence type="ECO:0000256" key="7">
    <source>
        <dbReference type="ARBA" id="ARBA00022622"/>
    </source>
</evidence>
<evidence type="ECO:0000256" key="2">
    <source>
        <dbReference type="ARBA" id="ARBA00004613"/>
    </source>
</evidence>
<proteinExistence type="inferred from homology"/>
<evidence type="ECO:0000259" key="18">
    <source>
        <dbReference type="PROSITE" id="PS52012"/>
    </source>
</evidence>
<evidence type="ECO:0000313" key="20">
    <source>
        <dbReference type="Proteomes" id="UP001369815"/>
    </source>
</evidence>